<name>A0ACB9Q2V9_BAUVA</name>
<dbReference type="Proteomes" id="UP000828941">
    <property type="component" value="Chromosome 2"/>
</dbReference>
<gene>
    <name evidence="1" type="ORF">L6164_003286</name>
</gene>
<organism evidence="1 2">
    <name type="scientific">Bauhinia variegata</name>
    <name type="common">Purple orchid tree</name>
    <name type="synonym">Phanera variegata</name>
    <dbReference type="NCBI Taxonomy" id="167791"/>
    <lineage>
        <taxon>Eukaryota</taxon>
        <taxon>Viridiplantae</taxon>
        <taxon>Streptophyta</taxon>
        <taxon>Embryophyta</taxon>
        <taxon>Tracheophyta</taxon>
        <taxon>Spermatophyta</taxon>
        <taxon>Magnoliopsida</taxon>
        <taxon>eudicotyledons</taxon>
        <taxon>Gunneridae</taxon>
        <taxon>Pentapetalae</taxon>
        <taxon>rosids</taxon>
        <taxon>fabids</taxon>
        <taxon>Fabales</taxon>
        <taxon>Fabaceae</taxon>
        <taxon>Cercidoideae</taxon>
        <taxon>Cercideae</taxon>
        <taxon>Bauhiniinae</taxon>
        <taxon>Bauhinia</taxon>
    </lineage>
</organism>
<reference evidence="1 2" key="1">
    <citation type="journal article" date="2022" name="DNA Res.">
        <title>Chromosomal-level genome assembly of the orchid tree Bauhinia variegata (Leguminosae; Cercidoideae) supports the allotetraploid origin hypothesis of Bauhinia.</title>
        <authorList>
            <person name="Zhong Y."/>
            <person name="Chen Y."/>
            <person name="Zheng D."/>
            <person name="Pang J."/>
            <person name="Liu Y."/>
            <person name="Luo S."/>
            <person name="Meng S."/>
            <person name="Qian L."/>
            <person name="Wei D."/>
            <person name="Dai S."/>
            <person name="Zhou R."/>
        </authorList>
    </citation>
    <scope>NUCLEOTIDE SEQUENCE [LARGE SCALE GENOMIC DNA]</scope>
    <source>
        <strain evidence="1">BV-YZ2020</strain>
    </source>
</reference>
<accession>A0ACB9Q2V9</accession>
<keyword evidence="2" id="KW-1185">Reference proteome</keyword>
<sequence length="157" mass="16857">MQGRRSAPNGVEDAGEAKLRRGNEQETIGTDEGGIRLLLALLIRERGKVEPEVGNRVKGERLVVLGGYVMDSVEKKPWLVMVRMGDGGEKRGGDDGVPELADGGGANESGDGKEGEDKLNEIRAQMGNLRHPGLKQKPEKRLGGERKTRGGCCCCCC</sequence>
<comment type="caution">
    <text evidence="1">The sequence shown here is derived from an EMBL/GenBank/DDBJ whole genome shotgun (WGS) entry which is preliminary data.</text>
</comment>
<dbReference type="EMBL" id="CM039427">
    <property type="protein sequence ID" value="KAI4354424.1"/>
    <property type="molecule type" value="Genomic_DNA"/>
</dbReference>
<protein>
    <submittedName>
        <fullName evidence="1">Uncharacterized protein</fullName>
    </submittedName>
</protein>
<proteinExistence type="predicted"/>
<evidence type="ECO:0000313" key="1">
    <source>
        <dbReference type="EMBL" id="KAI4354424.1"/>
    </source>
</evidence>
<evidence type="ECO:0000313" key="2">
    <source>
        <dbReference type="Proteomes" id="UP000828941"/>
    </source>
</evidence>